<dbReference type="Proteomes" id="UP000037046">
    <property type="component" value="Unassembled WGS sequence"/>
</dbReference>
<dbReference type="OrthoDB" id="9797736at2"/>
<sequence>MTRLTRRTLLAQATALCALPAFGQSCDRLLSIGGSVTEIVHALGAGDRLVARDTTSTYPPEVTGLPDVGYARALSPEGVLSVAPDRILAIEGAGPPETINVLKASGLPLTTVPEASDGPGILEKIAVVGHALGLPDRAATLIAETRAALDATAKATAQIAPGDARRVLFILSLQGGRILAGGTGTQAAGIIDMAGAVNAVDAFEGYKQITDEAVSRAAPDVILMMDRGGDHAIEDEVLLSMPAIRTTPAATTGAVIRMQGLYLLGFGPRTAQAARDLHSAIYATPGADDDTDPS</sequence>
<dbReference type="STRING" id="74031.SAMN04488077_104198"/>
<dbReference type="AlphaFoldDB" id="A0A0L6CUF6"/>
<gene>
    <name evidence="3" type="primary">hmuT</name>
    <name evidence="3" type="ORF">ROTO_20940</name>
</gene>
<organism evidence="3 4">
    <name type="scientific">Roseovarius tolerans</name>
    <dbReference type="NCBI Taxonomy" id="74031"/>
    <lineage>
        <taxon>Bacteria</taxon>
        <taxon>Pseudomonadati</taxon>
        <taxon>Pseudomonadota</taxon>
        <taxon>Alphaproteobacteria</taxon>
        <taxon>Rhodobacterales</taxon>
        <taxon>Roseobacteraceae</taxon>
        <taxon>Roseovarius</taxon>
    </lineage>
</organism>
<name>A0A0L6CUF6_9RHOB</name>
<dbReference type="EMBL" id="LGVV01000026">
    <property type="protein sequence ID" value="KNX41315.1"/>
    <property type="molecule type" value="Genomic_DNA"/>
</dbReference>
<dbReference type="SUPFAM" id="SSF53807">
    <property type="entry name" value="Helical backbone' metal receptor"/>
    <property type="match status" value="1"/>
</dbReference>
<dbReference type="PANTHER" id="PTHR30535">
    <property type="entry name" value="VITAMIN B12-BINDING PROTEIN"/>
    <property type="match status" value="1"/>
</dbReference>
<dbReference type="RefSeq" id="WP_050662983.1">
    <property type="nucleotide sequence ID" value="NZ_CP118494.1"/>
</dbReference>
<dbReference type="InterPro" id="IPR050902">
    <property type="entry name" value="ABC_Transporter_SBP"/>
</dbReference>
<dbReference type="PROSITE" id="PS50983">
    <property type="entry name" value="FE_B12_PBP"/>
    <property type="match status" value="1"/>
</dbReference>
<protein>
    <submittedName>
        <fullName evidence="3">Hemin-binding periplasmic protein HmuT</fullName>
    </submittedName>
</protein>
<dbReference type="Gene3D" id="3.40.50.1980">
    <property type="entry name" value="Nitrogenase molybdenum iron protein domain"/>
    <property type="match status" value="2"/>
</dbReference>
<dbReference type="Pfam" id="PF01497">
    <property type="entry name" value="Peripla_BP_2"/>
    <property type="match status" value="1"/>
</dbReference>
<evidence type="ECO:0000313" key="4">
    <source>
        <dbReference type="Proteomes" id="UP000037046"/>
    </source>
</evidence>
<reference evidence="4" key="1">
    <citation type="submission" date="2015-07" db="EMBL/GenBank/DDBJ databases">
        <title>Draft Genome Sequence of Roseovarius tolerans EL-164, a producer of N-Acylated Alanine Methyl Esters (NAMEs).</title>
        <authorList>
            <person name="Voget S."/>
            <person name="Bruns H."/>
            <person name="Wagner-Doebler I."/>
            <person name="Schulz S."/>
            <person name="Daniel R."/>
        </authorList>
    </citation>
    <scope>NUCLEOTIDE SEQUENCE [LARGE SCALE GENOMIC DNA]</scope>
    <source>
        <strain evidence="4">EL-164</strain>
    </source>
</reference>
<accession>A0A0L6CUF6</accession>
<evidence type="ECO:0000259" key="2">
    <source>
        <dbReference type="PROSITE" id="PS50983"/>
    </source>
</evidence>
<evidence type="ECO:0000256" key="1">
    <source>
        <dbReference type="SAM" id="SignalP"/>
    </source>
</evidence>
<evidence type="ECO:0000313" key="3">
    <source>
        <dbReference type="EMBL" id="KNX41315.1"/>
    </source>
</evidence>
<dbReference type="PROSITE" id="PS51257">
    <property type="entry name" value="PROKAR_LIPOPROTEIN"/>
    <property type="match status" value="1"/>
</dbReference>
<keyword evidence="1" id="KW-0732">Signal</keyword>
<dbReference type="InterPro" id="IPR002491">
    <property type="entry name" value="ABC_transptr_periplasmic_BD"/>
</dbReference>
<feature type="signal peptide" evidence="1">
    <location>
        <begin position="1"/>
        <end position="23"/>
    </location>
</feature>
<comment type="caution">
    <text evidence="3">The sequence shown here is derived from an EMBL/GenBank/DDBJ whole genome shotgun (WGS) entry which is preliminary data.</text>
</comment>
<proteinExistence type="predicted"/>
<dbReference type="PATRIC" id="fig|74031.6.peg.2134"/>
<dbReference type="PANTHER" id="PTHR30535:SF4">
    <property type="entry name" value="HEMIN-BINDING PERIPLASMIC PROTEIN HMUT"/>
    <property type="match status" value="1"/>
</dbReference>
<keyword evidence="4" id="KW-1185">Reference proteome</keyword>
<feature type="domain" description="Fe/B12 periplasmic-binding" evidence="2">
    <location>
        <begin position="28"/>
        <end position="285"/>
    </location>
</feature>
<feature type="chain" id="PRO_5005562954" evidence="1">
    <location>
        <begin position="24"/>
        <end position="294"/>
    </location>
</feature>